<dbReference type="EMBL" id="DSTT01000005">
    <property type="protein sequence ID" value="HFK24135.1"/>
    <property type="molecule type" value="Genomic_DNA"/>
</dbReference>
<organism evidence="1">
    <name type="scientific">candidate division WOR-3 bacterium</name>
    <dbReference type="NCBI Taxonomy" id="2052148"/>
    <lineage>
        <taxon>Bacteria</taxon>
        <taxon>Bacteria division WOR-3</taxon>
    </lineage>
</organism>
<accession>A0A7C3J6H1</accession>
<keyword evidence="1" id="KW-0378">Hydrolase</keyword>
<sequence length="159" mass="18909">MKSKTDELKLTIELVPSTSWYNNLRKVLPQSEWDKIRKKTYANYGYRCAICGAEGRLNCHEMWEYDDKNHIQKLKGFIALCDMCHHVKHIGLAGILSAEGKLDYEEVVKHFMKVNNCDYKIFKKHRERAFDEWRNRSQHEWRVDLGKYEHMIKSASKKG</sequence>
<keyword evidence="1" id="KW-0255">Endonuclease</keyword>
<proteinExistence type="predicted"/>
<gene>
    <name evidence="1" type="ORF">ENS15_05750</name>
</gene>
<keyword evidence="1" id="KW-0540">Nuclease</keyword>
<dbReference type="AlphaFoldDB" id="A0A7C3J6H1"/>
<dbReference type="GO" id="GO:0004519">
    <property type="term" value="F:endonuclease activity"/>
    <property type="evidence" value="ECO:0007669"/>
    <property type="project" value="UniProtKB-KW"/>
</dbReference>
<protein>
    <submittedName>
        <fullName evidence="1">HNH endonuclease</fullName>
    </submittedName>
</protein>
<evidence type="ECO:0000313" key="1">
    <source>
        <dbReference type="EMBL" id="HFK24135.1"/>
    </source>
</evidence>
<name>A0A7C3J6H1_UNCW3</name>
<comment type="caution">
    <text evidence="1">The sequence shown here is derived from an EMBL/GenBank/DDBJ whole genome shotgun (WGS) entry which is preliminary data.</text>
</comment>
<reference evidence="1" key="1">
    <citation type="journal article" date="2020" name="mSystems">
        <title>Genome- and Community-Level Interaction Insights into Carbon Utilization and Element Cycling Functions of Hydrothermarchaeota in Hydrothermal Sediment.</title>
        <authorList>
            <person name="Zhou Z."/>
            <person name="Liu Y."/>
            <person name="Xu W."/>
            <person name="Pan J."/>
            <person name="Luo Z.H."/>
            <person name="Li M."/>
        </authorList>
    </citation>
    <scope>NUCLEOTIDE SEQUENCE [LARGE SCALE GENOMIC DNA]</scope>
    <source>
        <strain evidence="1">SpSt-464</strain>
    </source>
</reference>